<proteinExistence type="predicted"/>
<dbReference type="EMBL" id="OW240913">
    <property type="protein sequence ID" value="CAH2251248.1"/>
    <property type="molecule type" value="Genomic_DNA"/>
</dbReference>
<evidence type="ECO:0000313" key="2">
    <source>
        <dbReference type="EMBL" id="CAH2251248.1"/>
    </source>
</evidence>
<evidence type="ECO:0000313" key="3">
    <source>
        <dbReference type="Proteomes" id="UP001295444"/>
    </source>
</evidence>
<name>A0AAD1RF66_PELCU</name>
<sequence>MAAPVYQEIPADPQAQTPDHPPAHTPPLAAETPAAGFPDFSALATKQDIKNYLTEFRQTLSTDIAIIQADLQVVMDRVKANEEDIID</sequence>
<feature type="region of interest" description="Disordered" evidence="1">
    <location>
        <begin position="1"/>
        <end position="35"/>
    </location>
</feature>
<accession>A0AAD1RF66</accession>
<dbReference type="Proteomes" id="UP001295444">
    <property type="component" value="Chromosome 02"/>
</dbReference>
<gene>
    <name evidence="2" type="ORF">PECUL_23A029383</name>
</gene>
<reference evidence="2" key="1">
    <citation type="submission" date="2022-03" db="EMBL/GenBank/DDBJ databases">
        <authorList>
            <person name="Alioto T."/>
            <person name="Alioto T."/>
            <person name="Gomez Garrido J."/>
        </authorList>
    </citation>
    <scope>NUCLEOTIDE SEQUENCE</scope>
</reference>
<evidence type="ECO:0000256" key="1">
    <source>
        <dbReference type="SAM" id="MobiDB-lite"/>
    </source>
</evidence>
<protein>
    <submittedName>
        <fullName evidence="2">Uncharacterized protein</fullName>
    </submittedName>
</protein>
<feature type="non-terminal residue" evidence="2">
    <location>
        <position position="87"/>
    </location>
</feature>
<organism evidence="2 3">
    <name type="scientific">Pelobates cultripes</name>
    <name type="common">Western spadefoot toad</name>
    <dbReference type="NCBI Taxonomy" id="61616"/>
    <lineage>
        <taxon>Eukaryota</taxon>
        <taxon>Metazoa</taxon>
        <taxon>Chordata</taxon>
        <taxon>Craniata</taxon>
        <taxon>Vertebrata</taxon>
        <taxon>Euteleostomi</taxon>
        <taxon>Amphibia</taxon>
        <taxon>Batrachia</taxon>
        <taxon>Anura</taxon>
        <taxon>Pelobatoidea</taxon>
        <taxon>Pelobatidae</taxon>
        <taxon>Pelobates</taxon>
    </lineage>
</organism>
<keyword evidence="3" id="KW-1185">Reference proteome</keyword>
<dbReference type="AlphaFoldDB" id="A0AAD1RF66"/>